<comment type="caution">
    <text evidence="2">The sequence shown here is derived from an EMBL/GenBank/DDBJ whole genome shotgun (WGS) entry which is preliminary data.</text>
</comment>
<dbReference type="InterPro" id="IPR003033">
    <property type="entry name" value="SCP2_sterol-bd_dom"/>
</dbReference>
<dbReference type="Pfam" id="PF02036">
    <property type="entry name" value="SCP2"/>
    <property type="match status" value="1"/>
</dbReference>
<evidence type="ECO:0000313" key="2">
    <source>
        <dbReference type="EMBL" id="NML13184.1"/>
    </source>
</evidence>
<dbReference type="EMBL" id="JABBFV010000039">
    <property type="protein sequence ID" value="NML13184.1"/>
    <property type="molecule type" value="Genomic_DNA"/>
</dbReference>
<reference evidence="2 3" key="1">
    <citation type="submission" date="2020-04" db="EMBL/GenBank/DDBJ databases">
        <title>Sphingobium sp. AR-3-1 isolated from Arctic soil.</title>
        <authorList>
            <person name="Dahal R.H."/>
            <person name="Chaudhary D.K."/>
        </authorList>
    </citation>
    <scope>NUCLEOTIDE SEQUENCE [LARGE SCALE GENOMIC DNA]</scope>
    <source>
        <strain evidence="2 3">AR-3-1</strain>
    </source>
</reference>
<dbReference type="AlphaFoldDB" id="A0A7X9X098"/>
<accession>A0A7X9X098</accession>
<gene>
    <name evidence="2" type="ORF">HHL08_24190</name>
</gene>
<organism evidence="2 3">
    <name type="scientific">Sphingobium psychrophilum</name>
    <dbReference type="NCBI Taxonomy" id="2728834"/>
    <lineage>
        <taxon>Bacteria</taxon>
        <taxon>Pseudomonadati</taxon>
        <taxon>Pseudomonadota</taxon>
        <taxon>Alphaproteobacteria</taxon>
        <taxon>Sphingomonadales</taxon>
        <taxon>Sphingomonadaceae</taxon>
        <taxon>Sphingobium</taxon>
    </lineage>
</organism>
<keyword evidence="3" id="KW-1185">Reference proteome</keyword>
<dbReference type="Gene3D" id="3.30.1050.10">
    <property type="entry name" value="SCP2 sterol-binding domain"/>
    <property type="match status" value="1"/>
</dbReference>
<name>A0A7X9X098_9SPHN</name>
<evidence type="ECO:0000259" key="1">
    <source>
        <dbReference type="Pfam" id="PF02036"/>
    </source>
</evidence>
<protein>
    <submittedName>
        <fullName evidence="2">SCP2 sterol-binding domain-containing protein</fullName>
    </submittedName>
</protein>
<dbReference type="Proteomes" id="UP000519023">
    <property type="component" value="Unassembled WGS sequence"/>
</dbReference>
<sequence>MNDCGKRQANPLIPLNLVSDRALKDFVAILNKEMNPQVAMVKGKIKVRGDIMSVMALTKLL</sequence>
<dbReference type="RefSeq" id="WP_169575455.1">
    <property type="nucleotide sequence ID" value="NZ_JABBFV010000039.1"/>
</dbReference>
<feature type="domain" description="SCP2" evidence="1">
    <location>
        <begin position="23"/>
        <end position="61"/>
    </location>
</feature>
<evidence type="ECO:0000313" key="3">
    <source>
        <dbReference type="Proteomes" id="UP000519023"/>
    </source>
</evidence>
<dbReference type="SUPFAM" id="SSF55718">
    <property type="entry name" value="SCP-like"/>
    <property type="match status" value="1"/>
</dbReference>
<proteinExistence type="predicted"/>
<dbReference type="InterPro" id="IPR036527">
    <property type="entry name" value="SCP2_sterol-bd_dom_sf"/>
</dbReference>